<dbReference type="Proteomes" id="UP000799755">
    <property type="component" value="Unassembled WGS sequence"/>
</dbReference>
<proteinExistence type="predicted"/>
<protein>
    <submittedName>
        <fullName evidence="1">Endoglucanase IV</fullName>
    </submittedName>
</protein>
<evidence type="ECO:0000313" key="1">
    <source>
        <dbReference type="EMBL" id="KAF2464405.1"/>
    </source>
</evidence>
<reference evidence="1" key="1">
    <citation type="journal article" date="2020" name="Stud. Mycol.">
        <title>101 Dothideomycetes genomes: a test case for predicting lifestyles and emergence of pathogens.</title>
        <authorList>
            <person name="Haridas S."/>
            <person name="Albert R."/>
            <person name="Binder M."/>
            <person name="Bloem J."/>
            <person name="Labutti K."/>
            <person name="Salamov A."/>
            <person name="Andreopoulos B."/>
            <person name="Baker S."/>
            <person name="Barry K."/>
            <person name="Bills G."/>
            <person name="Bluhm B."/>
            <person name="Cannon C."/>
            <person name="Castanera R."/>
            <person name="Culley D."/>
            <person name="Daum C."/>
            <person name="Ezra D."/>
            <person name="Gonzalez J."/>
            <person name="Henrissat B."/>
            <person name="Kuo A."/>
            <person name="Liang C."/>
            <person name="Lipzen A."/>
            <person name="Lutzoni F."/>
            <person name="Magnuson J."/>
            <person name="Mondo S."/>
            <person name="Nolan M."/>
            <person name="Ohm R."/>
            <person name="Pangilinan J."/>
            <person name="Park H.-J."/>
            <person name="Ramirez L."/>
            <person name="Alfaro M."/>
            <person name="Sun H."/>
            <person name="Tritt A."/>
            <person name="Yoshinaga Y."/>
            <person name="Zwiers L.-H."/>
            <person name="Turgeon B."/>
            <person name="Goodwin S."/>
            <person name="Spatafora J."/>
            <person name="Crous P."/>
            <person name="Grigoriev I."/>
        </authorList>
    </citation>
    <scope>NUCLEOTIDE SEQUENCE</scope>
    <source>
        <strain evidence="1">ATCC 200398</strain>
    </source>
</reference>
<gene>
    <name evidence="1" type="ORF">BDR25DRAFT_381198</name>
</gene>
<evidence type="ECO:0000313" key="2">
    <source>
        <dbReference type="Proteomes" id="UP000799755"/>
    </source>
</evidence>
<accession>A0ACB6QE34</accession>
<name>A0ACB6QE34_9PLEO</name>
<keyword evidence="2" id="KW-1185">Reference proteome</keyword>
<dbReference type="EMBL" id="MU003537">
    <property type="protein sequence ID" value="KAF2464405.1"/>
    <property type="molecule type" value="Genomic_DNA"/>
</dbReference>
<comment type="caution">
    <text evidence="1">The sequence shown here is derived from an EMBL/GenBank/DDBJ whole genome shotgun (WGS) entry which is preliminary data.</text>
</comment>
<sequence>MHSLISAVALAGCVSLLPFATAHGFVRGVTDKGVWTAGADPVWYYYPAGTAPVTAGWDALNQDNGFVAPDSYGTSNIACHRSATAGKAYVNVNAGDTITFYWNTWPDSHKGPIINYIAPCNGECTTASAGDLKWTKISQGGFISGSAPGTWVTDVMMQNNFTSTTVIPPKLKAGNYVIRHEIIALHGAQNANGAQNYPQCLNLKVGGSGSVAPPTGTAGTALYRSTDVGIVFNLYTSFSSYPIPGPALWTGAN</sequence>
<organism evidence="1 2">
    <name type="scientific">Lindgomyces ingoldianus</name>
    <dbReference type="NCBI Taxonomy" id="673940"/>
    <lineage>
        <taxon>Eukaryota</taxon>
        <taxon>Fungi</taxon>
        <taxon>Dikarya</taxon>
        <taxon>Ascomycota</taxon>
        <taxon>Pezizomycotina</taxon>
        <taxon>Dothideomycetes</taxon>
        <taxon>Pleosporomycetidae</taxon>
        <taxon>Pleosporales</taxon>
        <taxon>Lindgomycetaceae</taxon>
        <taxon>Lindgomyces</taxon>
    </lineage>
</organism>